<feature type="region of interest" description="Disordered" evidence="1">
    <location>
        <begin position="43"/>
        <end position="69"/>
    </location>
</feature>
<name>A0A0M0LRU0_9EUKA</name>
<proteinExistence type="predicted"/>
<dbReference type="AlphaFoldDB" id="A0A0M0LRU0"/>
<evidence type="ECO:0000313" key="2">
    <source>
        <dbReference type="EMBL" id="KOO53617.1"/>
    </source>
</evidence>
<dbReference type="Proteomes" id="UP000037460">
    <property type="component" value="Unassembled WGS sequence"/>
</dbReference>
<feature type="region of interest" description="Disordered" evidence="1">
    <location>
        <begin position="1"/>
        <end position="24"/>
    </location>
</feature>
<feature type="compositionally biased region" description="Basic and acidic residues" evidence="1">
    <location>
        <begin position="50"/>
        <end position="69"/>
    </location>
</feature>
<evidence type="ECO:0000256" key="1">
    <source>
        <dbReference type="SAM" id="MobiDB-lite"/>
    </source>
</evidence>
<sequence>MRVPTDCGSSSSSSFSTTTVHSPGVQRRLLDSVAALQASERATAHLGARASDEPARSPASVEERRAEREADARLRQAMLEGELSALREALEAVAPFASAPVLAEARAVRDGWRAKERRLAKKALKTALSDRS</sequence>
<organism evidence="2 3">
    <name type="scientific">Chrysochromulina tobinii</name>
    <dbReference type="NCBI Taxonomy" id="1460289"/>
    <lineage>
        <taxon>Eukaryota</taxon>
        <taxon>Haptista</taxon>
        <taxon>Haptophyta</taxon>
        <taxon>Prymnesiophyceae</taxon>
        <taxon>Prymnesiales</taxon>
        <taxon>Chrysochromulinaceae</taxon>
        <taxon>Chrysochromulina</taxon>
    </lineage>
</organism>
<accession>A0A0M0LRU0</accession>
<evidence type="ECO:0000313" key="3">
    <source>
        <dbReference type="Proteomes" id="UP000037460"/>
    </source>
</evidence>
<dbReference type="EMBL" id="JWZX01000153">
    <property type="protein sequence ID" value="KOO53617.1"/>
    <property type="molecule type" value="Genomic_DNA"/>
</dbReference>
<reference evidence="3" key="1">
    <citation type="journal article" date="2015" name="PLoS Genet.">
        <title>Genome Sequence and Transcriptome Analyses of Chrysochromulina tobin: Metabolic Tools for Enhanced Algal Fitness in the Prominent Order Prymnesiales (Haptophyceae).</title>
        <authorList>
            <person name="Hovde B.T."/>
            <person name="Deodato C.R."/>
            <person name="Hunsperger H.M."/>
            <person name="Ryken S.A."/>
            <person name="Yost W."/>
            <person name="Jha R.K."/>
            <person name="Patterson J."/>
            <person name="Monnat R.J. Jr."/>
            <person name="Barlow S.B."/>
            <person name="Starkenburg S.R."/>
            <person name="Cattolico R.A."/>
        </authorList>
    </citation>
    <scope>NUCLEOTIDE SEQUENCE</scope>
    <source>
        <strain evidence="3">CCMP291</strain>
    </source>
</reference>
<gene>
    <name evidence="2" type="ORF">Ctob_015078</name>
</gene>
<comment type="caution">
    <text evidence="2">The sequence shown here is derived from an EMBL/GenBank/DDBJ whole genome shotgun (WGS) entry which is preliminary data.</text>
</comment>
<keyword evidence="3" id="KW-1185">Reference proteome</keyword>
<feature type="compositionally biased region" description="Low complexity" evidence="1">
    <location>
        <begin position="9"/>
        <end position="19"/>
    </location>
</feature>
<protein>
    <submittedName>
        <fullName evidence="2">Uncharacterized protein</fullName>
    </submittedName>
</protein>